<dbReference type="STRING" id="580340.Tlie_1181"/>
<evidence type="ECO:0000259" key="7">
    <source>
        <dbReference type="Pfam" id="PF01765"/>
    </source>
</evidence>
<name>G7V5C9_THELD</name>
<comment type="function">
    <text evidence="5">Responsible for the release of ribosomes from messenger RNA at the termination of protein biosynthesis. May increase the efficiency of translation by recycling ribosomes from one round of translation to another.</text>
</comment>
<dbReference type="Proteomes" id="UP000005868">
    <property type="component" value="Chromosome"/>
</dbReference>
<evidence type="ECO:0000313" key="8">
    <source>
        <dbReference type="EMBL" id="AER66912.1"/>
    </source>
</evidence>
<dbReference type="Pfam" id="PF01765">
    <property type="entry name" value="RRF"/>
    <property type="match status" value="1"/>
</dbReference>
<evidence type="ECO:0000313" key="9">
    <source>
        <dbReference type="Proteomes" id="UP000005868"/>
    </source>
</evidence>
<protein>
    <recommendedName>
        <fullName evidence="5">Ribosome-recycling factor</fullName>
        <shortName evidence="5">RRF</shortName>
    </recommendedName>
    <alternativeName>
        <fullName evidence="5">Ribosome-releasing factor</fullName>
    </alternativeName>
</protein>
<dbReference type="InterPro" id="IPR023584">
    <property type="entry name" value="Ribosome_recyc_fac_dom"/>
</dbReference>
<dbReference type="AlphaFoldDB" id="G7V5C9"/>
<dbReference type="InterPro" id="IPR002661">
    <property type="entry name" value="Ribosome_recyc_fac"/>
</dbReference>
<keyword evidence="6" id="KW-0175">Coiled coil</keyword>
<proteinExistence type="inferred from homology"/>
<sequence length="185" mass="21341">MAEKEFKDLKERMEKAVEHLKKELQGIRTGRAHPALVEDIKVEYYGSMVPISQMATVSIPDPRQILIAPWDKTAVKPIEKAIQASPLGINPQVDGDVIRLNIPELTGERRQELSKLVKKYAEDARIAVRNLRREGNDNIKKKEKSGEISEDQMHDYLERIQKITDEFIKKIDELAEEKEKEILEK</sequence>
<dbReference type="HOGENOM" id="CLU_073981_2_0_0"/>
<keyword evidence="4 5" id="KW-0648">Protein biosynthesis</keyword>
<dbReference type="GO" id="GO:0006415">
    <property type="term" value="P:translational termination"/>
    <property type="evidence" value="ECO:0007669"/>
    <property type="project" value="UniProtKB-UniRule"/>
</dbReference>
<dbReference type="FunFam" id="1.10.132.20:FF:000001">
    <property type="entry name" value="Ribosome-recycling factor"/>
    <property type="match status" value="1"/>
</dbReference>
<dbReference type="CDD" id="cd00520">
    <property type="entry name" value="RRF"/>
    <property type="match status" value="1"/>
</dbReference>
<feature type="domain" description="Ribosome recycling factor" evidence="7">
    <location>
        <begin position="20"/>
        <end position="183"/>
    </location>
</feature>
<evidence type="ECO:0000256" key="3">
    <source>
        <dbReference type="ARBA" id="ARBA00022490"/>
    </source>
</evidence>
<evidence type="ECO:0000256" key="4">
    <source>
        <dbReference type="ARBA" id="ARBA00022917"/>
    </source>
</evidence>
<keyword evidence="9" id="KW-1185">Reference proteome</keyword>
<organism evidence="8 9">
    <name type="scientific">Thermovirga lienii (strain ATCC BAA-1197 / DSM 17291 / Cas60314)</name>
    <dbReference type="NCBI Taxonomy" id="580340"/>
    <lineage>
        <taxon>Bacteria</taxon>
        <taxon>Thermotogati</taxon>
        <taxon>Synergistota</taxon>
        <taxon>Synergistia</taxon>
        <taxon>Synergistales</taxon>
        <taxon>Thermovirgaceae</taxon>
        <taxon>Thermovirga</taxon>
    </lineage>
</organism>
<evidence type="ECO:0000256" key="2">
    <source>
        <dbReference type="ARBA" id="ARBA00005912"/>
    </source>
</evidence>
<keyword evidence="3 5" id="KW-0963">Cytoplasm</keyword>
<dbReference type="NCBIfam" id="TIGR00496">
    <property type="entry name" value="frr"/>
    <property type="match status" value="1"/>
</dbReference>
<dbReference type="FunFam" id="3.30.1360.40:FF:000001">
    <property type="entry name" value="Ribosome-recycling factor"/>
    <property type="match status" value="1"/>
</dbReference>
<reference evidence="9" key="1">
    <citation type="submission" date="2011-10" db="EMBL/GenBank/DDBJ databases">
        <title>The complete genome of chromosome of Thermovirga lienii DSM 17291.</title>
        <authorList>
            <consortium name="US DOE Joint Genome Institute (JGI-PGF)"/>
            <person name="Lucas S."/>
            <person name="Copeland A."/>
            <person name="Lapidus A."/>
            <person name="Glavina del Rio T."/>
            <person name="Dalin E."/>
            <person name="Tice H."/>
            <person name="Bruce D."/>
            <person name="Goodwin L."/>
            <person name="Pitluck S."/>
            <person name="Peters L."/>
            <person name="Mikhailova N."/>
            <person name="Saunders E."/>
            <person name="Kyrpides N."/>
            <person name="Mavromatis K."/>
            <person name="Ivanova N."/>
            <person name="Last F.I."/>
            <person name="Brettin T."/>
            <person name="Detter J.C."/>
            <person name="Han C."/>
            <person name="Larimer F."/>
            <person name="Land M."/>
            <person name="Hauser L."/>
            <person name="Markowitz V."/>
            <person name="Cheng J.-F."/>
            <person name="Hugenholtz P."/>
            <person name="Woyke T."/>
            <person name="Wu D."/>
            <person name="Spring S."/>
            <person name="Schroeder M."/>
            <person name="Brambilla E.-M."/>
            <person name="Klenk H.-P."/>
            <person name="Eisen J.A."/>
        </authorList>
    </citation>
    <scope>NUCLEOTIDE SEQUENCE [LARGE SCALE GENOMIC DNA]</scope>
    <source>
        <strain evidence="9">ATCC BAA-1197 / DSM 17291 / Cas60314</strain>
    </source>
</reference>
<reference evidence="8 9" key="2">
    <citation type="journal article" date="2012" name="Stand. Genomic Sci.">
        <title>Genome sequence of the moderately thermophilic, amino-acid-degrading and sulfur-reducing bacterium Thermovirga lienii type strain (Cas60314(T)).</title>
        <authorList>
            <person name="Goker M."/>
            <person name="Saunders E."/>
            <person name="Lapidus A."/>
            <person name="Nolan M."/>
            <person name="Lucas S."/>
            <person name="Hammon N."/>
            <person name="Deshpande S."/>
            <person name="Cheng J.F."/>
            <person name="Han C."/>
            <person name="Tapia R."/>
            <person name="Goodwin L.A."/>
            <person name="Pitluck S."/>
            <person name="Liolios K."/>
            <person name="Mavromatis K."/>
            <person name="Pagani I."/>
            <person name="Ivanova N."/>
            <person name="Mikhailova N."/>
            <person name="Pati A."/>
            <person name="Chen A."/>
            <person name="Palaniappan K."/>
            <person name="Land M."/>
            <person name="Chang Y.J."/>
            <person name="Jeffries C.D."/>
            <person name="Brambilla E.M."/>
            <person name="Rohde M."/>
            <person name="Spring S."/>
            <person name="Detter J.C."/>
            <person name="Woyke T."/>
            <person name="Bristow J."/>
            <person name="Eisen J.A."/>
            <person name="Markowitz V."/>
            <person name="Hugenholtz P."/>
            <person name="Kyrpides N.C."/>
            <person name="Klenk H.P."/>
        </authorList>
    </citation>
    <scope>NUCLEOTIDE SEQUENCE [LARGE SCALE GENOMIC DNA]</scope>
    <source>
        <strain evidence="9">ATCC BAA-1197 / DSM 17291 / Cas60314</strain>
    </source>
</reference>
<dbReference type="Gene3D" id="1.10.132.20">
    <property type="entry name" value="Ribosome-recycling factor"/>
    <property type="match status" value="1"/>
</dbReference>
<evidence type="ECO:0000256" key="6">
    <source>
        <dbReference type="SAM" id="Coils"/>
    </source>
</evidence>
<dbReference type="eggNOG" id="COG0233">
    <property type="taxonomic scope" value="Bacteria"/>
</dbReference>
<dbReference type="GO" id="GO:0043023">
    <property type="term" value="F:ribosomal large subunit binding"/>
    <property type="evidence" value="ECO:0007669"/>
    <property type="project" value="TreeGrafter"/>
</dbReference>
<dbReference type="GO" id="GO:0005737">
    <property type="term" value="C:cytoplasm"/>
    <property type="evidence" value="ECO:0007669"/>
    <property type="project" value="UniProtKB-SubCell"/>
</dbReference>
<accession>G7V5C9</accession>
<evidence type="ECO:0000256" key="5">
    <source>
        <dbReference type="HAMAP-Rule" id="MF_00040"/>
    </source>
</evidence>
<dbReference type="InterPro" id="IPR036191">
    <property type="entry name" value="RRF_sf"/>
</dbReference>
<comment type="subcellular location">
    <subcellularLocation>
        <location evidence="1 5">Cytoplasm</location>
    </subcellularLocation>
</comment>
<evidence type="ECO:0000256" key="1">
    <source>
        <dbReference type="ARBA" id="ARBA00004496"/>
    </source>
</evidence>
<dbReference type="HAMAP" id="MF_00040">
    <property type="entry name" value="RRF"/>
    <property type="match status" value="1"/>
</dbReference>
<dbReference type="SUPFAM" id="SSF55194">
    <property type="entry name" value="Ribosome recycling factor, RRF"/>
    <property type="match status" value="1"/>
</dbReference>
<gene>
    <name evidence="5" type="primary">frr</name>
    <name evidence="8" type="ordered locus">Tlie_1181</name>
</gene>
<dbReference type="Gene3D" id="3.30.1360.40">
    <property type="match status" value="1"/>
</dbReference>
<feature type="coiled-coil region" evidence="6">
    <location>
        <begin position="3"/>
        <end position="30"/>
    </location>
</feature>
<dbReference type="KEGG" id="tli:Tlie_1181"/>
<dbReference type="EMBL" id="CP003096">
    <property type="protein sequence ID" value="AER66912.1"/>
    <property type="molecule type" value="Genomic_DNA"/>
</dbReference>
<dbReference type="OrthoDB" id="9804006at2"/>
<comment type="similarity">
    <text evidence="2 5">Belongs to the RRF family.</text>
</comment>
<dbReference type="PANTHER" id="PTHR20982:SF3">
    <property type="entry name" value="MITOCHONDRIAL RIBOSOME RECYCLING FACTOR PSEUDO 1"/>
    <property type="match status" value="1"/>
</dbReference>
<dbReference type="PANTHER" id="PTHR20982">
    <property type="entry name" value="RIBOSOME RECYCLING FACTOR"/>
    <property type="match status" value="1"/>
</dbReference>